<evidence type="ECO:0000256" key="2">
    <source>
        <dbReference type="ARBA" id="ARBA00037999"/>
    </source>
</evidence>
<dbReference type="GO" id="GO:0008483">
    <property type="term" value="F:transaminase activity"/>
    <property type="evidence" value="ECO:0007669"/>
    <property type="project" value="UniProtKB-KW"/>
</dbReference>
<evidence type="ECO:0000256" key="1">
    <source>
        <dbReference type="ARBA" id="ARBA00022898"/>
    </source>
</evidence>
<dbReference type="Proteomes" id="UP000617979">
    <property type="component" value="Unassembled WGS sequence"/>
</dbReference>
<reference evidence="5" key="1">
    <citation type="journal article" date="2019" name="Int. J. Syst. Evol. Microbiol.">
        <title>The Global Catalogue of Microorganisms (GCM) 10K type strain sequencing project: providing services to taxonomists for standard genome sequencing and annotation.</title>
        <authorList>
            <consortium name="The Broad Institute Genomics Platform"/>
            <consortium name="The Broad Institute Genome Sequencing Center for Infectious Disease"/>
            <person name="Wu L."/>
            <person name="Ma J."/>
        </authorList>
    </citation>
    <scope>NUCLEOTIDE SEQUENCE [LARGE SCALE GENOMIC DNA]</scope>
    <source>
        <strain evidence="5">CGMCC 1.12404</strain>
    </source>
</reference>
<evidence type="ECO:0000313" key="5">
    <source>
        <dbReference type="Proteomes" id="UP000617979"/>
    </source>
</evidence>
<comment type="similarity">
    <text evidence="2 3">Belongs to the DegT/DnrJ/EryC1 family.</text>
</comment>
<dbReference type="InterPro" id="IPR015422">
    <property type="entry name" value="PyrdxlP-dep_Trfase_small"/>
</dbReference>
<dbReference type="InterPro" id="IPR015424">
    <property type="entry name" value="PyrdxlP-dep_Trfase"/>
</dbReference>
<keyword evidence="4" id="KW-0032">Aminotransferase</keyword>
<protein>
    <submittedName>
        <fullName evidence="4">Glutamine--scyllo-inositol aminotransferase</fullName>
    </submittedName>
</protein>
<keyword evidence="1 3" id="KW-0663">Pyridoxal phosphate</keyword>
<dbReference type="PANTHER" id="PTHR30244:SF36">
    <property type="entry name" value="3-OXO-GLUCOSE-6-PHOSPHATE:GLUTAMATE AMINOTRANSFERASE"/>
    <property type="match status" value="1"/>
</dbReference>
<organism evidence="4 5">
    <name type="scientific">Kroppenstedtia guangzhouensis</name>
    <dbReference type="NCBI Taxonomy" id="1274356"/>
    <lineage>
        <taxon>Bacteria</taxon>
        <taxon>Bacillati</taxon>
        <taxon>Bacillota</taxon>
        <taxon>Bacilli</taxon>
        <taxon>Bacillales</taxon>
        <taxon>Thermoactinomycetaceae</taxon>
        <taxon>Kroppenstedtia</taxon>
    </lineage>
</organism>
<dbReference type="EMBL" id="BMEX01000006">
    <property type="protein sequence ID" value="GGA48212.1"/>
    <property type="molecule type" value="Genomic_DNA"/>
</dbReference>
<keyword evidence="4" id="KW-0808">Transferase</keyword>
<keyword evidence="5" id="KW-1185">Reference proteome</keyword>
<dbReference type="CDD" id="cd00616">
    <property type="entry name" value="AHBA_syn"/>
    <property type="match status" value="1"/>
</dbReference>
<proteinExistence type="inferred from homology"/>
<dbReference type="Pfam" id="PF01041">
    <property type="entry name" value="DegT_DnrJ_EryC1"/>
    <property type="match status" value="1"/>
</dbReference>
<sequence length="369" mass="40812">MIPLIDIQRQHQSLRDEMEKEIADVLDQGQFILGRAGEALEKEVATLCGTGYGVGVNSGTDALFLALAALGVGEGDEVITSPYTFFATVEAIVHTGARPVLVDIETQNYHLDPARVEQAITSKTKAILPVHLFGHPADMKALSSIAQRHGLAVVEDACQAMGAQLDGKPVGSWGDVGCFSFYPTKNLGGIGDGGIITTSNPRLHEKIQRLRTHGTERKYHHSCFGFNSRLDEIQAAVLRVKLKHLLNWNQRRRILADRYREAFHKLPLQLPSTSAEALPTYHLYILRTPHSASLKKWLNDHGIGCEIYYPMPLHHQRAWKDRFSVPSLPQAEAVAGTTLALPVYPELTNAEQETVIEKVVQFFEEGNAL</sequence>
<evidence type="ECO:0000256" key="3">
    <source>
        <dbReference type="RuleBase" id="RU004508"/>
    </source>
</evidence>
<comment type="caution">
    <text evidence="4">The sequence shown here is derived from an EMBL/GenBank/DDBJ whole genome shotgun (WGS) entry which is preliminary data.</text>
</comment>
<dbReference type="InterPro" id="IPR000653">
    <property type="entry name" value="DegT/StrS_aminotransferase"/>
</dbReference>
<name>A0ABQ1GQR7_9BACL</name>
<evidence type="ECO:0000313" key="4">
    <source>
        <dbReference type="EMBL" id="GGA48212.1"/>
    </source>
</evidence>
<dbReference type="InterPro" id="IPR015421">
    <property type="entry name" value="PyrdxlP-dep_Trfase_major"/>
</dbReference>
<dbReference type="SUPFAM" id="SSF53383">
    <property type="entry name" value="PLP-dependent transferases"/>
    <property type="match status" value="1"/>
</dbReference>
<dbReference type="PANTHER" id="PTHR30244">
    <property type="entry name" value="TRANSAMINASE"/>
    <property type="match status" value="1"/>
</dbReference>
<gene>
    <name evidence="4" type="ORF">GCM10007416_21760</name>
</gene>
<accession>A0ABQ1GQR7</accession>
<dbReference type="Gene3D" id="3.40.640.10">
    <property type="entry name" value="Type I PLP-dependent aspartate aminotransferase-like (Major domain)"/>
    <property type="match status" value="1"/>
</dbReference>
<dbReference type="PIRSF" id="PIRSF000390">
    <property type="entry name" value="PLP_StrS"/>
    <property type="match status" value="1"/>
</dbReference>
<dbReference type="Gene3D" id="3.90.1150.10">
    <property type="entry name" value="Aspartate Aminotransferase, domain 1"/>
    <property type="match status" value="1"/>
</dbReference>
<dbReference type="RefSeq" id="WP_188432552.1">
    <property type="nucleotide sequence ID" value="NZ_BMEX01000006.1"/>
</dbReference>